<dbReference type="InterPro" id="IPR011444">
    <property type="entry name" value="DUF1549"/>
</dbReference>
<sequence>MSACYSLFLFAFAFLVFSCTKTTVAPTRQVSSSTKHLDRYINAALKRESIQPSKMSEDAEFLRRVHLDLTGKIPTPEEVLDFLKDGSSNKRQKKIDLLLDSDVYLDYWSGLWVNWLIGRREDGDDRRIGLTFWVRDALTKNMPYNQFVQELIAADGELRDNGAGNYIMRYERSPVFLTSHTSRLFLGLPMQCAECHDHKTEVWSQEDFYGVAAFFAGIDSQRKGDIETMDMAGNERKMDNFLITNKPENSIWVERLEKQVRPHFLGGTEYKGSLLKKREALAQWMTDKSNPYFSQAIVNRIWQRFMGRAFVEPVDGFGEENQSTNPELLKSLAKDFVIYSYDLQHLMRTILNSEAYQRTSQTNESNKDDQLYYSHAYVKPLSAEQFFYSVLQATGFERLQQVRMKGSKKQGGEDRKGMLRQLERMKREHLKKFLFLLDNGEMEEIEAFNGTIPQALMMINGDMVNDSASHEARGGFVNYVLEKWRGPIERVEYIYLNILSRLPTAKEKTYFRRYLERSLYRNKDLAYEDLYWVLLNSAEFSLNH</sequence>
<feature type="domain" description="DUF1549" evidence="2">
    <location>
        <begin position="37"/>
        <end position="219"/>
    </location>
</feature>
<dbReference type="Proteomes" id="UP001174909">
    <property type="component" value="Unassembled WGS sequence"/>
</dbReference>
<dbReference type="Pfam" id="PF07587">
    <property type="entry name" value="PSD1"/>
    <property type="match status" value="1"/>
</dbReference>
<name>A0AA35TW69_GEOBA</name>
<keyword evidence="5" id="KW-1185">Reference proteome</keyword>
<dbReference type="AlphaFoldDB" id="A0AA35TW69"/>
<feature type="signal peptide" evidence="1">
    <location>
        <begin position="1"/>
        <end position="18"/>
    </location>
</feature>
<dbReference type="PANTHER" id="PTHR35889:SF3">
    <property type="entry name" value="F-BOX DOMAIN-CONTAINING PROTEIN"/>
    <property type="match status" value="1"/>
</dbReference>
<protein>
    <recommendedName>
        <fullName evidence="6">DUF1549 domain-containing protein</fullName>
    </recommendedName>
</protein>
<feature type="domain" description="DUF1553" evidence="3">
    <location>
        <begin position="277"/>
        <end position="514"/>
    </location>
</feature>
<keyword evidence="1" id="KW-0732">Signal</keyword>
<dbReference type="PANTHER" id="PTHR35889">
    <property type="entry name" value="CYCLOINULO-OLIGOSACCHARIDE FRUCTANOTRANSFERASE-RELATED"/>
    <property type="match status" value="1"/>
</dbReference>
<organism evidence="4 5">
    <name type="scientific">Geodia barretti</name>
    <name type="common">Barrett's horny sponge</name>
    <dbReference type="NCBI Taxonomy" id="519541"/>
    <lineage>
        <taxon>Eukaryota</taxon>
        <taxon>Metazoa</taxon>
        <taxon>Porifera</taxon>
        <taxon>Demospongiae</taxon>
        <taxon>Heteroscleromorpha</taxon>
        <taxon>Tetractinellida</taxon>
        <taxon>Astrophorina</taxon>
        <taxon>Geodiidae</taxon>
        <taxon>Geodia</taxon>
    </lineage>
</organism>
<reference evidence="4" key="1">
    <citation type="submission" date="2023-03" db="EMBL/GenBank/DDBJ databases">
        <authorList>
            <person name="Steffen K."/>
            <person name="Cardenas P."/>
        </authorList>
    </citation>
    <scope>NUCLEOTIDE SEQUENCE</scope>
</reference>
<proteinExistence type="predicted"/>
<gene>
    <name evidence="4" type="ORF">GBAR_LOCUS30342</name>
</gene>
<accession>A0AA35TW69</accession>
<dbReference type="Pfam" id="PF07583">
    <property type="entry name" value="PSCyt2"/>
    <property type="match status" value="1"/>
</dbReference>
<dbReference type="EMBL" id="CASHTH010004289">
    <property type="protein sequence ID" value="CAI8055618.1"/>
    <property type="molecule type" value="Genomic_DNA"/>
</dbReference>
<comment type="caution">
    <text evidence="4">The sequence shown here is derived from an EMBL/GenBank/DDBJ whole genome shotgun (WGS) entry which is preliminary data.</text>
</comment>
<evidence type="ECO:0000259" key="2">
    <source>
        <dbReference type="Pfam" id="PF07583"/>
    </source>
</evidence>
<evidence type="ECO:0000313" key="4">
    <source>
        <dbReference type="EMBL" id="CAI8055618.1"/>
    </source>
</evidence>
<evidence type="ECO:0000259" key="3">
    <source>
        <dbReference type="Pfam" id="PF07587"/>
    </source>
</evidence>
<dbReference type="InterPro" id="IPR022655">
    <property type="entry name" value="DUF1553"/>
</dbReference>
<evidence type="ECO:0008006" key="6">
    <source>
        <dbReference type="Google" id="ProtNLM"/>
    </source>
</evidence>
<feature type="chain" id="PRO_5041400459" description="DUF1549 domain-containing protein" evidence="1">
    <location>
        <begin position="19"/>
        <end position="544"/>
    </location>
</feature>
<evidence type="ECO:0000313" key="5">
    <source>
        <dbReference type="Proteomes" id="UP001174909"/>
    </source>
</evidence>
<evidence type="ECO:0000256" key="1">
    <source>
        <dbReference type="SAM" id="SignalP"/>
    </source>
</evidence>